<feature type="domain" description="BAR" evidence="1">
    <location>
        <begin position="1"/>
        <end position="248"/>
    </location>
</feature>
<evidence type="ECO:0000313" key="2">
    <source>
        <dbReference type="WBParaSite" id="MCU_004224-RA"/>
    </source>
</evidence>
<dbReference type="GO" id="GO:0005737">
    <property type="term" value="C:cytoplasm"/>
    <property type="evidence" value="ECO:0007669"/>
    <property type="project" value="InterPro"/>
</dbReference>
<proteinExistence type="predicted"/>
<organism evidence="2">
    <name type="scientific">Mesocestoides corti</name>
    <name type="common">Flatworm</name>
    <dbReference type="NCBI Taxonomy" id="53468"/>
    <lineage>
        <taxon>Eukaryota</taxon>
        <taxon>Metazoa</taxon>
        <taxon>Spiralia</taxon>
        <taxon>Lophotrochozoa</taxon>
        <taxon>Platyhelminthes</taxon>
        <taxon>Cestoda</taxon>
        <taxon>Eucestoda</taxon>
        <taxon>Cyclophyllidea</taxon>
        <taxon>Mesocestoididae</taxon>
        <taxon>Mesocestoides</taxon>
    </lineage>
</organism>
<evidence type="ECO:0000259" key="1">
    <source>
        <dbReference type="SMART" id="SM00721"/>
    </source>
</evidence>
<dbReference type="Gene3D" id="1.20.1270.60">
    <property type="entry name" value="Arfaptin homology (AH) domain/BAR domain"/>
    <property type="match status" value="1"/>
</dbReference>
<dbReference type="SUPFAM" id="SSF103657">
    <property type="entry name" value="BAR/IMD domain-like"/>
    <property type="match status" value="1"/>
</dbReference>
<dbReference type="WBParaSite" id="MCU_004224-RA">
    <property type="protein sequence ID" value="MCU_004224-RA"/>
    <property type="gene ID" value="MCU_004224"/>
</dbReference>
<protein>
    <submittedName>
        <fullName evidence="2">BAR domain-containing protein</fullName>
    </submittedName>
</protein>
<dbReference type="Pfam" id="PF03114">
    <property type="entry name" value="BAR"/>
    <property type="match status" value="1"/>
</dbReference>
<dbReference type="InterPro" id="IPR027267">
    <property type="entry name" value="AH/BAR_dom_sf"/>
</dbReference>
<dbReference type="AlphaFoldDB" id="A0A5K3F1N6"/>
<reference evidence="2" key="1">
    <citation type="submission" date="2019-11" db="UniProtKB">
        <authorList>
            <consortium name="WormBaseParasite"/>
        </authorList>
    </citation>
    <scope>IDENTIFICATION</scope>
</reference>
<accession>A0A5K3F1N6</accession>
<name>A0A5K3F1N6_MESCO</name>
<dbReference type="SMART" id="SM00721">
    <property type="entry name" value="BAR"/>
    <property type="match status" value="1"/>
</dbReference>
<dbReference type="InterPro" id="IPR004148">
    <property type="entry name" value="BAR_dom"/>
</dbReference>
<sequence length="253" mass="28259">KFIDAASTAINRASQFTNEIRGTAAKSSYPDDLVRDFDLADRLKKVCDKLQSGVTAWLNPNPADRVQDKVLEKFDAKKQPKLTSSELLGKLEQDLATEMTQCELGDKLGLVLSQYGQTHMDIGVAERNLITDVQKSLLVTVKHYLDTVWPSINTQRRNLEFARLDFDSAKQKKEACTSEDKIRPLTAAFEAAQLKFNEQIAAARATTSQLKNVEETLREDLKAMAAAQMRYFNACQEQLRQLTSKLESAGLGA</sequence>